<keyword evidence="3" id="KW-0804">Transcription</keyword>
<keyword evidence="2 4" id="KW-0238">DNA-binding</keyword>
<accession>H5U7I7</accession>
<proteinExistence type="predicted"/>
<dbReference type="PROSITE" id="PS50977">
    <property type="entry name" value="HTH_TETR_2"/>
    <property type="match status" value="1"/>
</dbReference>
<dbReference type="RefSeq" id="WP_005209445.1">
    <property type="nucleotide sequence ID" value="NZ_BAFC01000140.1"/>
</dbReference>
<evidence type="ECO:0000256" key="1">
    <source>
        <dbReference type="ARBA" id="ARBA00023015"/>
    </source>
</evidence>
<dbReference type="AlphaFoldDB" id="H5U7I7"/>
<name>H5U7I7_9ACTN</name>
<dbReference type="PANTHER" id="PTHR30055">
    <property type="entry name" value="HTH-TYPE TRANSCRIPTIONAL REGULATOR RUTR"/>
    <property type="match status" value="1"/>
</dbReference>
<organism evidence="6 7">
    <name type="scientific">Gordonia sputi NBRC 100414</name>
    <dbReference type="NCBI Taxonomy" id="1089453"/>
    <lineage>
        <taxon>Bacteria</taxon>
        <taxon>Bacillati</taxon>
        <taxon>Actinomycetota</taxon>
        <taxon>Actinomycetes</taxon>
        <taxon>Mycobacteriales</taxon>
        <taxon>Gordoniaceae</taxon>
        <taxon>Gordonia</taxon>
    </lineage>
</organism>
<dbReference type="InterPro" id="IPR001647">
    <property type="entry name" value="HTH_TetR"/>
</dbReference>
<dbReference type="SUPFAM" id="SSF46689">
    <property type="entry name" value="Homeodomain-like"/>
    <property type="match status" value="1"/>
</dbReference>
<dbReference type="EMBL" id="BAFC01000140">
    <property type="protein sequence ID" value="GAB41695.1"/>
    <property type="molecule type" value="Genomic_DNA"/>
</dbReference>
<reference evidence="6 7" key="1">
    <citation type="submission" date="2012-02" db="EMBL/GenBank/DDBJ databases">
        <title>Whole genome shotgun sequence of Gordonia sputi NBRC 100414.</title>
        <authorList>
            <person name="Yoshida I."/>
            <person name="Hosoyama A."/>
            <person name="Tsuchikane K."/>
            <person name="Katsumata H."/>
            <person name="Yamazaki S."/>
            <person name="Fujita N."/>
        </authorList>
    </citation>
    <scope>NUCLEOTIDE SEQUENCE [LARGE SCALE GENOMIC DNA]</scope>
    <source>
        <strain evidence="6 7">NBRC 100414</strain>
    </source>
</reference>
<evidence type="ECO:0000259" key="5">
    <source>
        <dbReference type="PROSITE" id="PS50977"/>
    </source>
</evidence>
<dbReference type="eggNOG" id="COG1309">
    <property type="taxonomic scope" value="Bacteria"/>
</dbReference>
<keyword evidence="1" id="KW-0805">Transcription regulation</keyword>
<sequence>MSVSTSPTREQLLQTAERLFLTEGYDAVSVRAICAGAGTNPAAVHYHFGSKDQLATALLEARLAPLWAAALGSVDVSRDSVSELVDVVITPFVEIQHDPAGHLHLQLLARFVHARPEAPWHGAWFDLDRWADMLVAMVGDLGHDQARRRWALAFELILSRFSAERPLSDDAVTSLTEFVTAGLGQRAAERAKDNS</sequence>
<keyword evidence="7" id="KW-1185">Reference proteome</keyword>
<dbReference type="GO" id="GO:0003700">
    <property type="term" value="F:DNA-binding transcription factor activity"/>
    <property type="evidence" value="ECO:0007669"/>
    <property type="project" value="TreeGrafter"/>
</dbReference>
<evidence type="ECO:0000313" key="7">
    <source>
        <dbReference type="Proteomes" id="UP000005845"/>
    </source>
</evidence>
<evidence type="ECO:0000256" key="4">
    <source>
        <dbReference type="PROSITE-ProRule" id="PRU00335"/>
    </source>
</evidence>
<dbReference type="PANTHER" id="PTHR30055:SF234">
    <property type="entry name" value="HTH-TYPE TRANSCRIPTIONAL REGULATOR BETI"/>
    <property type="match status" value="1"/>
</dbReference>
<evidence type="ECO:0000256" key="3">
    <source>
        <dbReference type="ARBA" id="ARBA00023163"/>
    </source>
</evidence>
<feature type="domain" description="HTH tetR-type" evidence="5">
    <location>
        <begin position="6"/>
        <end position="66"/>
    </location>
</feature>
<feature type="DNA-binding region" description="H-T-H motif" evidence="4">
    <location>
        <begin position="29"/>
        <end position="48"/>
    </location>
</feature>
<dbReference type="InterPro" id="IPR009057">
    <property type="entry name" value="Homeodomain-like_sf"/>
</dbReference>
<comment type="caution">
    <text evidence="6">The sequence shown here is derived from an EMBL/GenBank/DDBJ whole genome shotgun (WGS) entry which is preliminary data.</text>
</comment>
<dbReference type="Proteomes" id="UP000005845">
    <property type="component" value="Unassembled WGS sequence"/>
</dbReference>
<dbReference type="Gene3D" id="1.10.357.10">
    <property type="entry name" value="Tetracycline Repressor, domain 2"/>
    <property type="match status" value="1"/>
</dbReference>
<dbReference type="Pfam" id="PF00440">
    <property type="entry name" value="TetR_N"/>
    <property type="match status" value="1"/>
</dbReference>
<dbReference type="PRINTS" id="PR00455">
    <property type="entry name" value="HTHTETR"/>
</dbReference>
<evidence type="ECO:0000313" key="6">
    <source>
        <dbReference type="EMBL" id="GAB41695.1"/>
    </source>
</evidence>
<evidence type="ECO:0000256" key="2">
    <source>
        <dbReference type="ARBA" id="ARBA00023125"/>
    </source>
</evidence>
<dbReference type="InterPro" id="IPR050109">
    <property type="entry name" value="HTH-type_TetR-like_transc_reg"/>
</dbReference>
<dbReference type="GO" id="GO:0000976">
    <property type="term" value="F:transcription cis-regulatory region binding"/>
    <property type="evidence" value="ECO:0007669"/>
    <property type="project" value="TreeGrafter"/>
</dbReference>
<protein>
    <submittedName>
        <fullName evidence="6">Putative TetR family transcriptional regulator</fullName>
    </submittedName>
</protein>
<gene>
    <name evidence="6" type="ORF">GOSPT_142_00560</name>
</gene>